<dbReference type="EMBL" id="CP023068">
    <property type="protein sequence ID" value="ASY66565.1"/>
    <property type="molecule type" value="Genomic_DNA"/>
</dbReference>
<geneLocation type="plasmid" evidence="2">
    <name>psj05684b</name>
</geneLocation>
<keyword evidence="2" id="KW-1185">Reference proteome</keyword>
<proteinExistence type="predicted"/>
<accession>A0A249PLH1</accession>
<dbReference type="AlphaFoldDB" id="A0A249PLH1"/>
<evidence type="ECO:0000313" key="2">
    <source>
        <dbReference type="Proteomes" id="UP000217211"/>
    </source>
</evidence>
<evidence type="ECO:0000313" key="1">
    <source>
        <dbReference type="EMBL" id="ASY66565.1"/>
    </source>
</evidence>
<protein>
    <submittedName>
        <fullName evidence="1">Uncharacterized protein</fullName>
    </submittedName>
</protein>
<gene>
    <name evidence="1" type="ORF">SJ05684_b55830</name>
</gene>
<keyword evidence="1" id="KW-0614">Plasmid</keyword>
<dbReference type="KEGG" id="esj:SJ05684_b55830"/>
<name>A0A249PLH1_9HYPH</name>
<sequence length="39" mass="4175">MFPLPDQPSAFALIADGGPEIGMAGPTEAFKICRSRERP</sequence>
<reference evidence="1 2" key="1">
    <citation type="submission" date="2017-08" db="EMBL/GenBank/DDBJ databases">
        <title>Multipartite genome sequences of Sinorhizobium species nodulating soybeans.</title>
        <authorList>
            <person name="Tian C.F."/>
        </authorList>
    </citation>
    <scope>NUCLEOTIDE SEQUENCE [LARGE SCALE GENOMIC DNA]</scope>
    <source>
        <strain evidence="1 2">CCBAU 05684</strain>
        <plasmid evidence="2">psj05684b</plasmid>
    </source>
</reference>
<dbReference type="Proteomes" id="UP000217211">
    <property type="component" value="Plasmid pSJ05684b"/>
</dbReference>
<organism evidence="1 2">
    <name type="scientific">Sinorhizobium sojae CCBAU 05684</name>
    <dbReference type="NCBI Taxonomy" id="716928"/>
    <lineage>
        <taxon>Bacteria</taxon>
        <taxon>Pseudomonadati</taxon>
        <taxon>Pseudomonadota</taxon>
        <taxon>Alphaproteobacteria</taxon>
        <taxon>Hyphomicrobiales</taxon>
        <taxon>Rhizobiaceae</taxon>
        <taxon>Sinorhizobium/Ensifer group</taxon>
        <taxon>Sinorhizobium</taxon>
    </lineage>
</organism>